<evidence type="ECO:0000256" key="1">
    <source>
        <dbReference type="ARBA" id="ARBA00004651"/>
    </source>
</evidence>
<keyword evidence="6" id="KW-0406">Ion transport</keyword>
<proteinExistence type="predicted"/>
<comment type="subcellular location">
    <subcellularLocation>
        <location evidence="1">Cell membrane</location>
        <topology evidence="1">Multi-pass membrane protein</topology>
    </subcellularLocation>
</comment>
<evidence type="ECO:0000256" key="5">
    <source>
        <dbReference type="ARBA" id="ARBA00022989"/>
    </source>
</evidence>
<evidence type="ECO:0000256" key="4">
    <source>
        <dbReference type="ARBA" id="ARBA00022692"/>
    </source>
</evidence>
<feature type="transmembrane region" description="Helical" evidence="8">
    <location>
        <begin position="262"/>
        <end position="281"/>
    </location>
</feature>
<dbReference type="GO" id="GO:0005886">
    <property type="term" value="C:plasma membrane"/>
    <property type="evidence" value="ECO:0007669"/>
    <property type="project" value="UniProtKB-SubCell"/>
</dbReference>
<evidence type="ECO:0000313" key="11">
    <source>
        <dbReference type="Proteomes" id="UP000318578"/>
    </source>
</evidence>
<dbReference type="EMBL" id="VJZA01000001">
    <property type="protein sequence ID" value="TVT25886.1"/>
    <property type="molecule type" value="Genomic_DNA"/>
</dbReference>
<evidence type="ECO:0000259" key="9">
    <source>
        <dbReference type="Pfam" id="PF00999"/>
    </source>
</evidence>
<feature type="transmembrane region" description="Helical" evidence="8">
    <location>
        <begin position="205"/>
        <end position="223"/>
    </location>
</feature>
<dbReference type="Proteomes" id="UP000318578">
    <property type="component" value="Unassembled WGS sequence"/>
</dbReference>
<gene>
    <name evidence="10" type="ORF">FNH06_00120</name>
</gene>
<feature type="transmembrane region" description="Helical" evidence="8">
    <location>
        <begin position="160"/>
        <end position="185"/>
    </location>
</feature>
<reference evidence="10 11" key="1">
    <citation type="submission" date="2019-07" db="EMBL/GenBank/DDBJ databases">
        <title>New species of Amycolatopsis and Streptomyces.</title>
        <authorList>
            <person name="Duangmal K."/>
            <person name="Teo W.F.A."/>
            <person name="Lipun K."/>
        </authorList>
    </citation>
    <scope>NUCLEOTIDE SEQUENCE [LARGE SCALE GENOMIC DNA]</scope>
    <source>
        <strain evidence="10 11">JCM 30562</strain>
    </source>
</reference>
<dbReference type="AlphaFoldDB" id="A0A558ANR3"/>
<evidence type="ECO:0000256" key="6">
    <source>
        <dbReference type="ARBA" id="ARBA00023065"/>
    </source>
</evidence>
<accession>A0A558ANR3</accession>
<evidence type="ECO:0000313" key="10">
    <source>
        <dbReference type="EMBL" id="TVT25886.1"/>
    </source>
</evidence>
<dbReference type="GO" id="GO:1902600">
    <property type="term" value="P:proton transmembrane transport"/>
    <property type="evidence" value="ECO:0007669"/>
    <property type="project" value="InterPro"/>
</dbReference>
<dbReference type="PANTHER" id="PTHR32507">
    <property type="entry name" value="NA(+)/H(+) ANTIPORTER 1"/>
    <property type="match status" value="1"/>
</dbReference>
<dbReference type="InterPro" id="IPR006153">
    <property type="entry name" value="Cation/H_exchanger_TM"/>
</dbReference>
<evidence type="ECO:0000256" key="2">
    <source>
        <dbReference type="ARBA" id="ARBA00022448"/>
    </source>
</evidence>
<keyword evidence="4 8" id="KW-0812">Transmembrane</keyword>
<keyword evidence="2" id="KW-0813">Transport</keyword>
<keyword evidence="11" id="KW-1185">Reference proteome</keyword>
<name>A0A558ANR3_9PSEU</name>
<dbReference type="GO" id="GO:0015297">
    <property type="term" value="F:antiporter activity"/>
    <property type="evidence" value="ECO:0007669"/>
    <property type="project" value="UniProtKB-KW"/>
</dbReference>
<dbReference type="PANTHER" id="PTHR32507:SF8">
    <property type="entry name" value="CNH1P"/>
    <property type="match status" value="1"/>
</dbReference>
<keyword evidence="3" id="KW-0050">Antiport</keyword>
<evidence type="ECO:0000256" key="7">
    <source>
        <dbReference type="ARBA" id="ARBA00023136"/>
    </source>
</evidence>
<organism evidence="10 11">
    <name type="scientific">Amycolatopsis acidiphila</name>
    <dbReference type="NCBI Taxonomy" id="715473"/>
    <lineage>
        <taxon>Bacteria</taxon>
        <taxon>Bacillati</taxon>
        <taxon>Actinomycetota</taxon>
        <taxon>Actinomycetes</taxon>
        <taxon>Pseudonocardiales</taxon>
        <taxon>Pseudonocardiaceae</taxon>
        <taxon>Amycolatopsis</taxon>
    </lineage>
</organism>
<sequence>MQLGYGALSARLRSTVVSGAMVSPRRCTARVGGLVPGGVAGQSVRVLAEAMPRLSRSAHSACRLSKTRRVPSGVREGLNVESGPNDGICVPLRIIFLTVAESGEGTAHVGAVAVVLAEIGYGAAAGIGAGALAGWVPTRFLAKGWMSPAWQQLSAVVTPLLAYTAAAALGGSGFIAAFVAGSVYGTTGGRRVPRSTTLAEQAGELLNALTFLAFGAVLLSPALAALDWRLACYPIASLTVVRMVPVAPALLGTGARPPTVAFVGWFGPRGLASIVFVLVLVERTGLPERDEILAVVTWTVALSVFAHGTAAARSGPVRGLACRAREGPGALTGISSATGEEAARPREPALAVVRTVDRESGNRR</sequence>
<dbReference type="Pfam" id="PF00999">
    <property type="entry name" value="Na_H_Exchanger"/>
    <property type="match status" value="1"/>
</dbReference>
<dbReference type="RefSeq" id="WP_144631678.1">
    <property type="nucleotide sequence ID" value="NZ_BNAX01000008.1"/>
</dbReference>
<evidence type="ECO:0000256" key="8">
    <source>
        <dbReference type="SAM" id="Phobius"/>
    </source>
</evidence>
<dbReference type="OrthoDB" id="4174405at2"/>
<keyword evidence="7 8" id="KW-0472">Membrane</keyword>
<feature type="domain" description="Cation/H+ exchanger transmembrane" evidence="9">
    <location>
        <begin position="65"/>
        <end position="310"/>
    </location>
</feature>
<comment type="caution">
    <text evidence="10">The sequence shown here is derived from an EMBL/GenBank/DDBJ whole genome shotgun (WGS) entry which is preliminary data.</text>
</comment>
<keyword evidence="5 8" id="KW-1133">Transmembrane helix</keyword>
<evidence type="ECO:0000256" key="3">
    <source>
        <dbReference type="ARBA" id="ARBA00022449"/>
    </source>
</evidence>
<protein>
    <recommendedName>
        <fullName evidence="9">Cation/H+ exchanger transmembrane domain-containing protein</fullName>
    </recommendedName>
</protein>